<dbReference type="EMBL" id="BLAL01000183">
    <property type="protein sequence ID" value="GES89088.1"/>
    <property type="molecule type" value="Genomic_DNA"/>
</dbReference>
<accession>A0A8H3QR53</accession>
<reference evidence="1" key="1">
    <citation type="submission" date="2019-10" db="EMBL/GenBank/DDBJ databases">
        <title>Conservation and host-specific expression of non-tandemly repeated heterogenous ribosome RNA gene in arbuscular mycorrhizal fungi.</title>
        <authorList>
            <person name="Maeda T."/>
            <person name="Kobayashi Y."/>
            <person name="Nakagawa T."/>
            <person name="Ezawa T."/>
            <person name="Yamaguchi K."/>
            <person name="Bino T."/>
            <person name="Nishimoto Y."/>
            <person name="Shigenobu S."/>
            <person name="Kawaguchi M."/>
        </authorList>
    </citation>
    <scope>NUCLEOTIDE SEQUENCE</scope>
    <source>
        <strain evidence="1">HR1</strain>
    </source>
</reference>
<dbReference type="Proteomes" id="UP000615446">
    <property type="component" value="Unassembled WGS sequence"/>
</dbReference>
<evidence type="ECO:0000313" key="1">
    <source>
        <dbReference type="EMBL" id="GES89088.1"/>
    </source>
</evidence>
<dbReference type="AlphaFoldDB" id="A0A8H3QR53"/>
<comment type="caution">
    <text evidence="1">The sequence shown here is derived from an EMBL/GenBank/DDBJ whole genome shotgun (WGS) entry which is preliminary data.</text>
</comment>
<sequence>MNKENLKEISSPTFNNDKKMCTHCSCTKKKADFCHSHGNNPQYEHSTCNKCYERFKRSALFIEKDRKTKQIINFYKAYPLPTLEA</sequence>
<evidence type="ECO:0000313" key="2">
    <source>
        <dbReference type="Proteomes" id="UP000615446"/>
    </source>
</evidence>
<gene>
    <name evidence="1" type="ORF">RCL2_001600300</name>
</gene>
<name>A0A8H3QR53_9GLOM</name>
<organism evidence="1 2">
    <name type="scientific">Rhizophagus clarus</name>
    <dbReference type="NCBI Taxonomy" id="94130"/>
    <lineage>
        <taxon>Eukaryota</taxon>
        <taxon>Fungi</taxon>
        <taxon>Fungi incertae sedis</taxon>
        <taxon>Mucoromycota</taxon>
        <taxon>Glomeromycotina</taxon>
        <taxon>Glomeromycetes</taxon>
        <taxon>Glomerales</taxon>
        <taxon>Glomeraceae</taxon>
        <taxon>Rhizophagus</taxon>
    </lineage>
</organism>
<proteinExistence type="predicted"/>
<protein>
    <submittedName>
        <fullName evidence="1">Uncharacterized protein</fullName>
    </submittedName>
</protein>